<gene>
    <name evidence="1" type="ORF">VZT92_022990</name>
</gene>
<reference evidence="1 2" key="1">
    <citation type="journal article" date="2024" name="Genome Biol. Evol.">
        <title>Chromosome-level genome assembly of the viviparous eelpout Zoarces viviparus.</title>
        <authorList>
            <person name="Fuhrmann N."/>
            <person name="Brasseur M.V."/>
            <person name="Bakowski C.E."/>
            <person name="Podsiadlowski L."/>
            <person name="Prost S."/>
            <person name="Krehenwinkel H."/>
            <person name="Mayer C."/>
        </authorList>
    </citation>
    <scope>NUCLEOTIDE SEQUENCE [LARGE SCALE GENOMIC DNA]</scope>
    <source>
        <strain evidence="1">NO-MEL_2022_Ind0_liver</strain>
    </source>
</reference>
<comment type="caution">
    <text evidence="1">The sequence shown here is derived from an EMBL/GenBank/DDBJ whole genome shotgun (WGS) entry which is preliminary data.</text>
</comment>
<dbReference type="Proteomes" id="UP001488805">
    <property type="component" value="Unassembled WGS sequence"/>
</dbReference>
<accession>A0AAW1E4V7</accession>
<evidence type="ECO:0000313" key="1">
    <source>
        <dbReference type="EMBL" id="KAK9517639.1"/>
    </source>
</evidence>
<keyword evidence="2" id="KW-1185">Reference proteome</keyword>
<dbReference type="EMBL" id="JBCEZU010000538">
    <property type="protein sequence ID" value="KAK9517639.1"/>
    <property type="molecule type" value="Genomic_DNA"/>
</dbReference>
<dbReference type="AlphaFoldDB" id="A0AAW1E4V7"/>
<name>A0AAW1E4V7_ZOAVI</name>
<dbReference type="PROSITE" id="PS51257">
    <property type="entry name" value="PROKAR_LIPOPROTEIN"/>
    <property type="match status" value="1"/>
</dbReference>
<proteinExistence type="predicted"/>
<organism evidence="1 2">
    <name type="scientific">Zoarces viviparus</name>
    <name type="common">Viviparous eelpout</name>
    <name type="synonym">Blennius viviparus</name>
    <dbReference type="NCBI Taxonomy" id="48416"/>
    <lineage>
        <taxon>Eukaryota</taxon>
        <taxon>Metazoa</taxon>
        <taxon>Chordata</taxon>
        <taxon>Craniata</taxon>
        <taxon>Vertebrata</taxon>
        <taxon>Euteleostomi</taxon>
        <taxon>Actinopterygii</taxon>
        <taxon>Neopterygii</taxon>
        <taxon>Teleostei</taxon>
        <taxon>Neoteleostei</taxon>
        <taxon>Acanthomorphata</taxon>
        <taxon>Eupercaria</taxon>
        <taxon>Perciformes</taxon>
        <taxon>Cottioidei</taxon>
        <taxon>Zoarcales</taxon>
        <taxon>Zoarcidae</taxon>
        <taxon>Zoarcinae</taxon>
        <taxon>Zoarces</taxon>
    </lineage>
</organism>
<protein>
    <submittedName>
        <fullName evidence="1">Uncharacterized protein</fullName>
    </submittedName>
</protein>
<evidence type="ECO:0000313" key="2">
    <source>
        <dbReference type="Proteomes" id="UP001488805"/>
    </source>
</evidence>
<sequence length="99" mass="10981">MQRGVSSSVDFYVVANGLVSCLEDLLQHGAVYHLEPCLRGGSNSAEMEAASREASREHKMAECRDQSERLEDSLINGLQVIEDSAATHCEQRERGRETE</sequence>